<sequence>MVDVDVVVVGGGAMGSAAAWRLALRGADVLLLERFAPGHTEGASHGASRIFRLAYADPLYVRLAARALPLWRELGPEVLQETGGVDHGDLTGIQDALAAEGVPATPLDPREAAERWPALRFDGPVLHHPRAGRLDADLTVRTLQAAARAHGAQVHHGEPALRLTHGANGVTVTTGRATYRARQAVVAVGAWTRGLLAPHLTLPPLRVTEEQPAHFATGTDRWPSFIHHRGAGTVYGLLTPGEGVKVGFHGGGPETDPDHRDRTPDPTRQAALRDYAAAWLPGADPDRATPISCTYTSTPTSDFVLDRAGNLTVAAGFSGHGFKFTPAIGEVLADLVLAGARPNTRFALPVPD</sequence>
<dbReference type="InterPro" id="IPR045170">
    <property type="entry name" value="MTOX"/>
</dbReference>
<accession>A0A290ZDL1</accession>
<proteinExistence type="predicted"/>
<dbReference type="Proteomes" id="UP000218505">
    <property type="component" value="Chromosome"/>
</dbReference>
<name>A0A290ZDL1_9PSEU</name>
<keyword evidence="7" id="KW-1185">Reference proteome</keyword>
<dbReference type="Gene3D" id="3.50.50.60">
    <property type="entry name" value="FAD/NAD(P)-binding domain"/>
    <property type="match status" value="1"/>
</dbReference>
<evidence type="ECO:0000256" key="1">
    <source>
        <dbReference type="ARBA" id="ARBA00001974"/>
    </source>
</evidence>
<dbReference type="SUPFAM" id="SSF51905">
    <property type="entry name" value="FAD/NAD(P)-binding domain"/>
    <property type="match status" value="1"/>
</dbReference>
<dbReference type="GO" id="GO:0050660">
    <property type="term" value="F:flavin adenine dinucleotide binding"/>
    <property type="evidence" value="ECO:0007669"/>
    <property type="project" value="InterPro"/>
</dbReference>
<protein>
    <submittedName>
        <fullName evidence="6">FAD-dependent oxidoreductase</fullName>
    </submittedName>
</protein>
<dbReference type="KEGG" id="apre:CNX65_30490"/>
<evidence type="ECO:0000259" key="5">
    <source>
        <dbReference type="Pfam" id="PF01266"/>
    </source>
</evidence>
<feature type="domain" description="FAD dependent oxidoreductase" evidence="5">
    <location>
        <begin position="5"/>
        <end position="335"/>
    </location>
</feature>
<dbReference type="PANTHER" id="PTHR10961">
    <property type="entry name" value="PEROXISOMAL SARCOSINE OXIDASE"/>
    <property type="match status" value="1"/>
</dbReference>
<dbReference type="InterPro" id="IPR006076">
    <property type="entry name" value="FAD-dep_OxRdtase"/>
</dbReference>
<comment type="cofactor">
    <cofactor evidence="1">
        <name>FAD</name>
        <dbReference type="ChEBI" id="CHEBI:57692"/>
    </cofactor>
</comment>
<dbReference type="Gene3D" id="3.30.9.10">
    <property type="entry name" value="D-Amino Acid Oxidase, subunit A, domain 2"/>
    <property type="match status" value="1"/>
</dbReference>
<dbReference type="Pfam" id="PF01266">
    <property type="entry name" value="DAO"/>
    <property type="match status" value="1"/>
</dbReference>
<evidence type="ECO:0000256" key="4">
    <source>
        <dbReference type="ARBA" id="ARBA00023002"/>
    </source>
</evidence>
<keyword evidence="2" id="KW-0285">Flavoprotein</keyword>
<dbReference type="SUPFAM" id="SSF54373">
    <property type="entry name" value="FAD-linked reductases, C-terminal domain"/>
    <property type="match status" value="1"/>
</dbReference>
<dbReference type="AlphaFoldDB" id="A0A290ZDL1"/>
<evidence type="ECO:0000256" key="3">
    <source>
        <dbReference type="ARBA" id="ARBA00022827"/>
    </source>
</evidence>
<organism evidence="6 7">
    <name type="scientific">Actinosynnema pretiosum</name>
    <dbReference type="NCBI Taxonomy" id="42197"/>
    <lineage>
        <taxon>Bacteria</taxon>
        <taxon>Bacillati</taxon>
        <taxon>Actinomycetota</taxon>
        <taxon>Actinomycetes</taxon>
        <taxon>Pseudonocardiales</taxon>
        <taxon>Pseudonocardiaceae</taxon>
        <taxon>Actinosynnema</taxon>
    </lineage>
</organism>
<reference evidence="6" key="1">
    <citation type="submission" date="2017-09" db="EMBL/GenBank/DDBJ databases">
        <title>Complete Genome Sequence of ansamitocin-producing Bacterium Actinosynnema pretiosum X47.</title>
        <authorList>
            <person name="Cao G."/>
            <person name="Zong G."/>
            <person name="Zhong C."/>
            <person name="Fu J."/>
        </authorList>
    </citation>
    <scope>NUCLEOTIDE SEQUENCE [LARGE SCALE GENOMIC DNA]</scope>
    <source>
        <strain evidence="6">X47</strain>
    </source>
</reference>
<evidence type="ECO:0000256" key="2">
    <source>
        <dbReference type="ARBA" id="ARBA00022630"/>
    </source>
</evidence>
<dbReference type="RefSeq" id="WP_096496819.1">
    <property type="nucleotide sequence ID" value="NZ_CP023445.1"/>
</dbReference>
<dbReference type="PANTHER" id="PTHR10961:SF7">
    <property type="entry name" value="FAD DEPENDENT OXIDOREDUCTASE DOMAIN-CONTAINING PROTEIN"/>
    <property type="match status" value="1"/>
</dbReference>
<evidence type="ECO:0000313" key="6">
    <source>
        <dbReference type="EMBL" id="ATE57087.1"/>
    </source>
</evidence>
<evidence type="ECO:0000313" key="7">
    <source>
        <dbReference type="Proteomes" id="UP000218505"/>
    </source>
</evidence>
<dbReference type="GO" id="GO:0008115">
    <property type="term" value="F:sarcosine oxidase activity"/>
    <property type="evidence" value="ECO:0007669"/>
    <property type="project" value="TreeGrafter"/>
</dbReference>
<dbReference type="EMBL" id="CP023445">
    <property type="protein sequence ID" value="ATE57087.1"/>
    <property type="molecule type" value="Genomic_DNA"/>
</dbReference>
<gene>
    <name evidence="6" type="ORF">CNX65_30490</name>
</gene>
<dbReference type="InterPro" id="IPR036188">
    <property type="entry name" value="FAD/NAD-bd_sf"/>
</dbReference>
<keyword evidence="4" id="KW-0560">Oxidoreductase</keyword>
<keyword evidence="3" id="KW-0274">FAD</keyword>